<dbReference type="EMBL" id="PPTA01000019">
    <property type="protein sequence ID" value="TFA98452.1"/>
    <property type="molecule type" value="Genomic_DNA"/>
</dbReference>
<keyword evidence="3" id="KW-1185">Reference proteome</keyword>
<sequence length="131" mass="14534">MEIFDAYPKGILCIENNLRSRDFKNSGKYFLLPGIASPISFERVSMSEECLVDGFTRRFTDFKRVSADSVSTALTTGIAAVIICLVKLSVVLNHFRPDEEGMMVKFDFAEDAAEETTRPEVHGSCLSSSLP</sequence>
<reference evidence="2 3" key="1">
    <citation type="submission" date="2018-01" db="EMBL/GenBank/DDBJ databases">
        <title>Genome characterization of the sugarcane-associated fungus Trichoderma ghanense CCMA-1212 and their application in lignocelulose bioconversion.</title>
        <authorList>
            <person name="Steindorff A.S."/>
            <person name="Mendes T.D."/>
            <person name="Vilela E.S.D."/>
            <person name="Rodrigues D.S."/>
            <person name="Formighieri E.F."/>
            <person name="Melo I.S."/>
            <person name="Favaro L.C.L."/>
        </authorList>
    </citation>
    <scope>NUCLEOTIDE SEQUENCE [LARGE SCALE GENOMIC DNA]</scope>
    <source>
        <strain evidence="2 3">CCMA-1212</strain>
    </source>
</reference>
<name>A0ABY2GU61_9HYPO</name>
<feature type="transmembrane region" description="Helical" evidence="1">
    <location>
        <begin position="73"/>
        <end position="95"/>
    </location>
</feature>
<dbReference type="Proteomes" id="UP001642720">
    <property type="component" value="Unassembled WGS sequence"/>
</dbReference>
<keyword evidence="1" id="KW-1133">Transmembrane helix</keyword>
<accession>A0ABY2GU61</accession>
<comment type="caution">
    <text evidence="2">The sequence shown here is derived from an EMBL/GenBank/DDBJ whole genome shotgun (WGS) entry which is preliminary data.</text>
</comment>
<organism evidence="2 3">
    <name type="scientific">Trichoderma ghanense</name>
    <dbReference type="NCBI Taxonomy" id="65468"/>
    <lineage>
        <taxon>Eukaryota</taxon>
        <taxon>Fungi</taxon>
        <taxon>Dikarya</taxon>
        <taxon>Ascomycota</taxon>
        <taxon>Pezizomycotina</taxon>
        <taxon>Sordariomycetes</taxon>
        <taxon>Hypocreomycetidae</taxon>
        <taxon>Hypocreales</taxon>
        <taxon>Hypocreaceae</taxon>
        <taxon>Trichoderma</taxon>
    </lineage>
</organism>
<dbReference type="RefSeq" id="XP_073554654.1">
    <property type="nucleotide sequence ID" value="XM_073706703.1"/>
</dbReference>
<evidence type="ECO:0000256" key="1">
    <source>
        <dbReference type="SAM" id="Phobius"/>
    </source>
</evidence>
<proteinExistence type="predicted"/>
<gene>
    <name evidence="2" type="ORF">CCMA1212_009628</name>
</gene>
<keyword evidence="1" id="KW-0472">Membrane</keyword>
<keyword evidence="1" id="KW-0812">Transmembrane</keyword>
<evidence type="ECO:0000313" key="2">
    <source>
        <dbReference type="EMBL" id="TFA98452.1"/>
    </source>
</evidence>
<dbReference type="GeneID" id="300581153"/>
<protein>
    <submittedName>
        <fullName evidence="2">Uncharacterized protein</fullName>
    </submittedName>
</protein>
<evidence type="ECO:0000313" key="3">
    <source>
        <dbReference type="Proteomes" id="UP001642720"/>
    </source>
</evidence>